<reference evidence="2" key="2">
    <citation type="journal article" date="2021" name="PeerJ">
        <title>Extensive microbial diversity within the chicken gut microbiome revealed by metagenomics and culture.</title>
        <authorList>
            <person name="Gilroy R."/>
            <person name="Ravi A."/>
            <person name="Getino M."/>
            <person name="Pursley I."/>
            <person name="Horton D.L."/>
            <person name="Alikhan N.F."/>
            <person name="Baker D."/>
            <person name="Gharbi K."/>
            <person name="Hall N."/>
            <person name="Watson M."/>
            <person name="Adriaenssens E.M."/>
            <person name="Foster-Nyarko E."/>
            <person name="Jarju S."/>
            <person name="Secka A."/>
            <person name="Antonio M."/>
            <person name="Oren A."/>
            <person name="Chaudhuri R.R."/>
            <person name="La Ragione R."/>
            <person name="Hildebrand F."/>
            <person name="Pallen M.J."/>
        </authorList>
    </citation>
    <scope>NUCLEOTIDE SEQUENCE</scope>
    <source>
        <strain evidence="2">1383</strain>
    </source>
</reference>
<feature type="signal peptide" evidence="1">
    <location>
        <begin position="1"/>
        <end position="22"/>
    </location>
</feature>
<reference evidence="2" key="1">
    <citation type="submission" date="2020-10" db="EMBL/GenBank/DDBJ databases">
        <authorList>
            <person name="Gilroy R."/>
        </authorList>
    </citation>
    <scope>NUCLEOTIDE SEQUENCE</scope>
    <source>
        <strain evidence="2">1383</strain>
    </source>
</reference>
<evidence type="ECO:0008006" key="4">
    <source>
        <dbReference type="Google" id="ProtNLM"/>
    </source>
</evidence>
<keyword evidence="1" id="KW-0732">Signal</keyword>
<evidence type="ECO:0000313" key="2">
    <source>
        <dbReference type="EMBL" id="HIT97536.1"/>
    </source>
</evidence>
<evidence type="ECO:0000256" key="1">
    <source>
        <dbReference type="SAM" id="SignalP"/>
    </source>
</evidence>
<organism evidence="2 3">
    <name type="scientific">Candidatus Merdimorpha stercoravium</name>
    <dbReference type="NCBI Taxonomy" id="2840863"/>
    <lineage>
        <taxon>Bacteria</taxon>
        <taxon>Pseudomonadati</taxon>
        <taxon>Bacteroidota</taxon>
        <taxon>Flavobacteriia</taxon>
        <taxon>Flavobacteriales</taxon>
        <taxon>Candidatus Merdimorpha</taxon>
    </lineage>
</organism>
<comment type="caution">
    <text evidence="2">The sequence shown here is derived from an EMBL/GenBank/DDBJ whole genome shotgun (WGS) entry which is preliminary data.</text>
</comment>
<feature type="non-terminal residue" evidence="2">
    <location>
        <position position="282"/>
    </location>
</feature>
<dbReference type="EMBL" id="DVLY01000041">
    <property type="protein sequence ID" value="HIT97536.1"/>
    <property type="molecule type" value="Genomic_DNA"/>
</dbReference>
<dbReference type="AlphaFoldDB" id="A0A9D1KS96"/>
<evidence type="ECO:0000313" key="3">
    <source>
        <dbReference type="Proteomes" id="UP000824161"/>
    </source>
</evidence>
<proteinExistence type="predicted"/>
<protein>
    <recommendedName>
        <fullName evidence="4">FlgO domain-containing protein</fullName>
    </recommendedName>
</protein>
<feature type="chain" id="PRO_5038789145" description="FlgO domain-containing protein" evidence="1">
    <location>
        <begin position="23"/>
        <end position="282"/>
    </location>
</feature>
<name>A0A9D1KS96_9FLAO</name>
<accession>A0A9D1KS96</accession>
<sequence length="282" mass="31665">MIRSLFCKAVFVLAALSGLALSARQVDGPADRDAVVIDYFFTARGVSPAYAERVRSGVLEGFLRRGRHRVIDARMVRGLYLEEAVWRNALWGQRETAWQQETRKERMGSLGGRYLLVGYVSRAELSRKEDSREVDIVFSLTSYDLASGEVSDTREFRLTGAGRTAGEAEQEAFESLPAKMEYYIDTQFRFETCVLQLKAPDAKGRYKELYLGCGTSQGVRSGDRFLVYQWYEVAGREAVRLLGKVRVRQVQGPQIARCSISNGAEEIARAFLQGDSLQVVSD</sequence>
<gene>
    <name evidence="2" type="ORF">IAC44_01720</name>
</gene>
<dbReference type="Proteomes" id="UP000824161">
    <property type="component" value="Unassembled WGS sequence"/>
</dbReference>